<accession>A0A2M8LAF2</accession>
<comment type="caution">
    <text evidence="2">The sequence shown here is derived from an EMBL/GenBank/DDBJ whole genome shotgun (WGS) entry which is preliminary data.</text>
</comment>
<organism evidence="2 3">
    <name type="scientific">Candidatus Terrybacteria bacterium CG10_big_fil_rev_8_21_14_0_10_41_10</name>
    <dbReference type="NCBI Taxonomy" id="1975026"/>
    <lineage>
        <taxon>Bacteria</taxon>
        <taxon>Candidatus Terryibacteriota</taxon>
    </lineage>
</organism>
<gene>
    <name evidence="2" type="ORF">COV02_01685</name>
</gene>
<keyword evidence="1" id="KW-0812">Transmembrane</keyword>
<protein>
    <submittedName>
        <fullName evidence="2">Uncharacterized protein</fullName>
    </submittedName>
</protein>
<dbReference type="EMBL" id="PFER01000026">
    <property type="protein sequence ID" value="PJE73599.1"/>
    <property type="molecule type" value="Genomic_DNA"/>
</dbReference>
<evidence type="ECO:0000313" key="3">
    <source>
        <dbReference type="Proteomes" id="UP000230959"/>
    </source>
</evidence>
<keyword evidence="1" id="KW-0472">Membrane</keyword>
<evidence type="ECO:0000256" key="1">
    <source>
        <dbReference type="SAM" id="Phobius"/>
    </source>
</evidence>
<sequence>MALIDKIESVQKKPENIKRRILFISLVVIMFFIIAIWALTFNVKMERVVKENDNASMSSPLGVFKSIFKDSVKIGSEGAEKVKNAINEIGDK</sequence>
<proteinExistence type="predicted"/>
<dbReference type="Proteomes" id="UP000230959">
    <property type="component" value="Unassembled WGS sequence"/>
</dbReference>
<name>A0A2M8LAF2_9BACT</name>
<evidence type="ECO:0000313" key="2">
    <source>
        <dbReference type="EMBL" id="PJE73599.1"/>
    </source>
</evidence>
<feature type="transmembrane region" description="Helical" evidence="1">
    <location>
        <begin position="21"/>
        <end position="40"/>
    </location>
</feature>
<dbReference type="AlphaFoldDB" id="A0A2M8LAF2"/>
<reference evidence="3" key="1">
    <citation type="submission" date="2017-09" db="EMBL/GenBank/DDBJ databases">
        <title>Depth-based differentiation of microbial function through sediment-hosted aquifers and enrichment of novel symbionts in the deep terrestrial subsurface.</title>
        <authorList>
            <person name="Probst A.J."/>
            <person name="Ladd B."/>
            <person name="Jarett J.K."/>
            <person name="Geller-Mcgrath D.E."/>
            <person name="Sieber C.M.K."/>
            <person name="Emerson J.B."/>
            <person name="Anantharaman K."/>
            <person name="Thomas B.C."/>
            <person name="Malmstrom R."/>
            <person name="Stieglmeier M."/>
            <person name="Klingl A."/>
            <person name="Woyke T."/>
            <person name="Ryan C.M."/>
            <person name="Banfield J.F."/>
        </authorList>
    </citation>
    <scope>NUCLEOTIDE SEQUENCE [LARGE SCALE GENOMIC DNA]</scope>
</reference>
<keyword evidence="1" id="KW-1133">Transmembrane helix</keyword>